<protein>
    <submittedName>
        <fullName evidence="1">Uncharacterized protein</fullName>
    </submittedName>
</protein>
<organism evidence="1 2">
    <name type="scientific">Nitrosomonas communis</name>
    <dbReference type="NCBI Taxonomy" id="44574"/>
    <lineage>
        <taxon>Bacteria</taxon>
        <taxon>Pseudomonadati</taxon>
        <taxon>Pseudomonadota</taxon>
        <taxon>Betaproteobacteria</taxon>
        <taxon>Nitrosomonadales</taxon>
        <taxon>Nitrosomonadaceae</taxon>
        <taxon>Nitrosomonas</taxon>
    </lineage>
</organism>
<accession>A0A1I4QG22</accession>
<keyword evidence="2" id="KW-1185">Reference proteome</keyword>
<evidence type="ECO:0000313" key="2">
    <source>
        <dbReference type="Proteomes" id="UP000183287"/>
    </source>
</evidence>
<dbReference type="EMBL" id="FOUB01000026">
    <property type="protein sequence ID" value="SFM38600.1"/>
    <property type="molecule type" value="Genomic_DNA"/>
</dbReference>
<name>A0A1I4QG22_9PROT</name>
<dbReference type="Proteomes" id="UP000183287">
    <property type="component" value="Unassembled WGS sequence"/>
</dbReference>
<reference evidence="2" key="1">
    <citation type="submission" date="2016-10" db="EMBL/GenBank/DDBJ databases">
        <authorList>
            <person name="Varghese N."/>
            <person name="Submissions S."/>
        </authorList>
    </citation>
    <scope>NUCLEOTIDE SEQUENCE [LARGE SCALE GENOMIC DNA]</scope>
    <source>
        <strain evidence="2">Nm44</strain>
    </source>
</reference>
<gene>
    <name evidence="1" type="ORF">SAMN05421863_102635</name>
</gene>
<dbReference type="AlphaFoldDB" id="A0A1I4QG22"/>
<evidence type="ECO:0000313" key="1">
    <source>
        <dbReference type="EMBL" id="SFM38600.1"/>
    </source>
</evidence>
<proteinExistence type="predicted"/>
<sequence length="60" mass="6842">MKYVQNTLLVYLVVNFAFPSSKKPISTTVAVPLHLLIDSHNTDHLLFSIQEKKSRTDDNL</sequence>